<keyword evidence="1" id="KW-0175">Coiled coil</keyword>
<dbReference type="Proteomes" id="UP000243217">
    <property type="component" value="Unassembled WGS sequence"/>
</dbReference>
<evidence type="ECO:0000313" key="2">
    <source>
        <dbReference type="EMBL" id="OQS02370.1"/>
    </source>
</evidence>
<organism evidence="2 3">
    <name type="scientific">Thraustotheca clavata</name>
    <dbReference type="NCBI Taxonomy" id="74557"/>
    <lineage>
        <taxon>Eukaryota</taxon>
        <taxon>Sar</taxon>
        <taxon>Stramenopiles</taxon>
        <taxon>Oomycota</taxon>
        <taxon>Saprolegniomycetes</taxon>
        <taxon>Saprolegniales</taxon>
        <taxon>Achlyaceae</taxon>
        <taxon>Thraustotheca</taxon>
    </lineage>
</organism>
<name>A0A1V9ZX46_9STRA</name>
<accession>A0A1V9ZX46</accession>
<gene>
    <name evidence="2" type="ORF">THRCLA_21436</name>
</gene>
<evidence type="ECO:0000313" key="3">
    <source>
        <dbReference type="Proteomes" id="UP000243217"/>
    </source>
</evidence>
<keyword evidence="3" id="KW-1185">Reference proteome</keyword>
<protein>
    <submittedName>
        <fullName evidence="2">Uncharacterized protein</fullName>
    </submittedName>
</protein>
<dbReference type="AlphaFoldDB" id="A0A1V9ZX46"/>
<evidence type="ECO:0000256" key="1">
    <source>
        <dbReference type="SAM" id="Coils"/>
    </source>
</evidence>
<feature type="non-terminal residue" evidence="2">
    <location>
        <position position="1"/>
    </location>
</feature>
<proteinExistence type="predicted"/>
<comment type="caution">
    <text evidence="2">The sequence shown here is derived from an EMBL/GenBank/DDBJ whole genome shotgun (WGS) entry which is preliminary data.</text>
</comment>
<sequence>LRKFEKEKEATQKLKARPTAMDKELLERVTLSEMLDELKEQDAKLMEKLLVLIRENENLKDSVHVEMDAHKCTREQLTAFEDLLTKQ</sequence>
<feature type="coiled-coil region" evidence="1">
    <location>
        <begin position="21"/>
        <end position="55"/>
    </location>
</feature>
<dbReference type="EMBL" id="JNBS01001140">
    <property type="protein sequence ID" value="OQS02370.1"/>
    <property type="molecule type" value="Genomic_DNA"/>
</dbReference>
<reference evidence="2 3" key="1">
    <citation type="journal article" date="2014" name="Genome Biol. Evol.">
        <title>The secreted proteins of Achlya hypogyna and Thraustotheca clavata identify the ancestral oomycete secretome and reveal gene acquisitions by horizontal gene transfer.</title>
        <authorList>
            <person name="Misner I."/>
            <person name="Blouin N."/>
            <person name="Leonard G."/>
            <person name="Richards T.A."/>
            <person name="Lane C.E."/>
        </authorList>
    </citation>
    <scope>NUCLEOTIDE SEQUENCE [LARGE SCALE GENOMIC DNA]</scope>
    <source>
        <strain evidence="2 3">ATCC 34112</strain>
    </source>
</reference>